<proteinExistence type="inferred from homology"/>
<dbReference type="PANTHER" id="PTHR42987:SF4">
    <property type="entry name" value="PROTEASE SOHB-RELATED"/>
    <property type="match status" value="1"/>
</dbReference>
<organism evidence="3 4">
    <name type="scientific">Tianweitania sediminis</name>
    <dbReference type="NCBI Taxonomy" id="1502156"/>
    <lineage>
        <taxon>Bacteria</taxon>
        <taxon>Pseudomonadati</taxon>
        <taxon>Pseudomonadota</taxon>
        <taxon>Alphaproteobacteria</taxon>
        <taxon>Hyphomicrobiales</taxon>
        <taxon>Phyllobacteriaceae</taxon>
        <taxon>Tianweitania</taxon>
    </lineage>
</organism>
<dbReference type="InterPro" id="IPR033855">
    <property type="entry name" value="Protein_C"/>
</dbReference>
<dbReference type="InterPro" id="IPR002142">
    <property type="entry name" value="Peptidase_S49"/>
</dbReference>
<name>A0A8J7RK37_9HYPH</name>
<evidence type="ECO:0000313" key="4">
    <source>
        <dbReference type="Proteomes" id="UP000666240"/>
    </source>
</evidence>
<gene>
    <name evidence="3" type="ORF">J5Y06_14755</name>
</gene>
<dbReference type="InterPro" id="IPR029045">
    <property type="entry name" value="ClpP/crotonase-like_dom_sf"/>
</dbReference>
<dbReference type="PANTHER" id="PTHR42987">
    <property type="entry name" value="PEPTIDASE S49"/>
    <property type="match status" value="1"/>
</dbReference>
<keyword evidence="4" id="KW-1185">Reference proteome</keyword>
<dbReference type="SUPFAM" id="SSF52096">
    <property type="entry name" value="ClpP/crotonase"/>
    <property type="match status" value="1"/>
</dbReference>
<dbReference type="RefSeq" id="WP_209335934.1">
    <property type="nucleotide sequence ID" value="NZ_JAGIYY010000004.1"/>
</dbReference>
<dbReference type="Gene3D" id="3.90.226.10">
    <property type="entry name" value="2-enoyl-CoA Hydratase, Chain A, domain 1"/>
    <property type="match status" value="1"/>
</dbReference>
<evidence type="ECO:0000259" key="2">
    <source>
        <dbReference type="Pfam" id="PF01343"/>
    </source>
</evidence>
<protein>
    <submittedName>
        <fullName evidence="3">S49 family peptidase</fullName>
    </submittedName>
</protein>
<dbReference type="Proteomes" id="UP000666240">
    <property type="component" value="Unassembled WGS sequence"/>
</dbReference>
<evidence type="ECO:0000256" key="1">
    <source>
        <dbReference type="ARBA" id="ARBA00008683"/>
    </source>
</evidence>
<dbReference type="CDD" id="cd07022">
    <property type="entry name" value="S49_Sppa_36K_type"/>
    <property type="match status" value="1"/>
</dbReference>
<evidence type="ECO:0000313" key="3">
    <source>
        <dbReference type="EMBL" id="MBP0439916.1"/>
    </source>
</evidence>
<comment type="caution">
    <text evidence="3">The sequence shown here is derived from an EMBL/GenBank/DDBJ whole genome shotgun (WGS) entry which is preliminary data.</text>
</comment>
<dbReference type="GO" id="GO:0008233">
    <property type="term" value="F:peptidase activity"/>
    <property type="evidence" value="ECO:0007669"/>
    <property type="project" value="InterPro"/>
</dbReference>
<comment type="similarity">
    <text evidence="1">Belongs to the peptidase S49 family.</text>
</comment>
<reference evidence="3" key="1">
    <citation type="submission" date="2021-03" db="EMBL/GenBank/DDBJ databases">
        <title>Genome sequencing and assembly of Tianweitania sediminis.</title>
        <authorList>
            <person name="Chhetri G."/>
        </authorList>
    </citation>
    <scope>NUCLEOTIDE SEQUENCE</scope>
    <source>
        <strain evidence="3">Z8</strain>
    </source>
</reference>
<accession>A0A8J7RK37</accession>
<sequence>MPRFRKASFEHGRVWAITETALRSMLVSAAAQETSVDAIARQWGDQLEGAYSAEVHDGVAVIPVNGPLMRHLSFWSWISGSGAYELLAKEISAAVANGNVRAVVLDIDSPGGEVTGCGELAELIFRMHGEKPIVAYATGLCASAAYWIAFACDEVIVSPTSQVGSIGCVASIRDYRVAEE</sequence>
<dbReference type="GO" id="GO:0006508">
    <property type="term" value="P:proteolysis"/>
    <property type="evidence" value="ECO:0007669"/>
    <property type="project" value="InterPro"/>
</dbReference>
<dbReference type="AlphaFoldDB" id="A0A8J7RK37"/>
<feature type="domain" description="Peptidase S49" evidence="2">
    <location>
        <begin position="130"/>
        <end position="176"/>
    </location>
</feature>
<dbReference type="Pfam" id="PF01343">
    <property type="entry name" value="Peptidase_S49"/>
    <property type="match status" value="1"/>
</dbReference>
<dbReference type="EMBL" id="JAGIYY010000004">
    <property type="protein sequence ID" value="MBP0439916.1"/>
    <property type="molecule type" value="Genomic_DNA"/>
</dbReference>